<dbReference type="RefSeq" id="WP_310538255.1">
    <property type="nucleotide sequence ID" value="NZ_BAAAOC010000072.1"/>
</dbReference>
<accession>A0ABU1FW28</accession>
<name>A0ABU1FW28_9MICC</name>
<feature type="transmembrane region" description="Helical" evidence="1">
    <location>
        <begin position="14"/>
        <end position="37"/>
    </location>
</feature>
<evidence type="ECO:0008006" key="4">
    <source>
        <dbReference type="Google" id="ProtNLM"/>
    </source>
</evidence>
<evidence type="ECO:0000313" key="2">
    <source>
        <dbReference type="EMBL" id="MDR5712885.1"/>
    </source>
</evidence>
<evidence type="ECO:0000313" key="3">
    <source>
        <dbReference type="Proteomes" id="UP001260872"/>
    </source>
</evidence>
<reference evidence="3" key="1">
    <citation type="submission" date="2023-07" db="EMBL/GenBank/DDBJ databases">
        <title>Description of three actinobacteria isolated from air of manufacturing shop in a pharmaceutical factory.</title>
        <authorList>
            <person name="Zhang D.-F."/>
        </authorList>
    </citation>
    <scope>NUCLEOTIDE SEQUENCE [LARGE SCALE GENOMIC DNA]</scope>
    <source>
        <strain evidence="3">CCTCC AB 207010</strain>
    </source>
</reference>
<keyword evidence="1" id="KW-1133">Transmembrane helix</keyword>
<dbReference type="EMBL" id="JAVKGT010000041">
    <property type="protein sequence ID" value="MDR5712885.1"/>
    <property type="molecule type" value="Genomic_DNA"/>
</dbReference>
<keyword evidence="1" id="KW-0472">Membrane</keyword>
<dbReference type="Proteomes" id="UP001260872">
    <property type="component" value="Unassembled WGS sequence"/>
</dbReference>
<gene>
    <name evidence="2" type="ORF">RH857_12220</name>
</gene>
<protein>
    <recommendedName>
        <fullName evidence="4">DUF4175 domain-containing protein</fullName>
    </recommendedName>
</protein>
<keyword evidence="1" id="KW-0812">Transmembrane</keyword>
<sequence>MYAWFFNQVLPGPLWLRIILALLIVAGIVFLLMEFAFPWLSQYSPLNDSTLEGAP</sequence>
<comment type="caution">
    <text evidence="2">The sequence shown here is derived from an EMBL/GenBank/DDBJ whole genome shotgun (WGS) entry which is preliminary data.</text>
</comment>
<organism evidence="2 3">
    <name type="scientific">Nesterenkonia flava</name>
    <dbReference type="NCBI Taxonomy" id="469799"/>
    <lineage>
        <taxon>Bacteria</taxon>
        <taxon>Bacillati</taxon>
        <taxon>Actinomycetota</taxon>
        <taxon>Actinomycetes</taxon>
        <taxon>Micrococcales</taxon>
        <taxon>Micrococcaceae</taxon>
        <taxon>Nesterenkonia</taxon>
    </lineage>
</organism>
<keyword evidence="3" id="KW-1185">Reference proteome</keyword>
<evidence type="ECO:0000256" key="1">
    <source>
        <dbReference type="SAM" id="Phobius"/>
    </source>
</evidence>
<proteinExistence type="predicted"/>